<dbReference type="InterPro" id="IPR036875">
    <property type="entry name" value="Znf_CCHC_sf"/>
</dbReference>
<reference evidence="3" key="2">
    <citation type="submission" date="2022-06" db="UniProtKB">
        <authorList>
            <consortium name="EnsemblMetazoa"/>
        </authorList>
    </citation>
    <scope>IDENTIFICATION</scope>
    <source>
        <strain evidence="3">DF5081</strain>
    </source>
</reference>
<feature type="domain" description="CCHC-type" evidence="2">
    <location>
        <begin position="624"/>
        <end position="640"/>
    </location>
</feature>
<feature type="region of interest" description="Disordered" evidence="1">
    <location>
        <begin position="133"/>
        <end position="188"/>
    </location>
</feature>
<reference evidence="4" key="1">
    <citation type="submission" date="2010-08" db="EMBL/GenBank/DDBJ databases">
        <authorList>
            <consortium name="Caenorhabditis japonica Sequencing Consortium"/>
            <person name="Wilson R.K."/>
        </authorList>
    </citation>
    <scope>NUCLEOTIDE SEQUENCE [LARGE SCALE GENOMIC DNA]</scope>
    <source>
        <strain evidence="4">DF5081</strain>
    </source>
</reference>
<accession>A0A8R1DSA5</accession>
<dbReference type="AlphaFoldDB" id="A0A8R1DSA5"/>
<feature type="domain" description="CCHC-type" evidence="2">
    <location>
        <begin position="644"/>
        <end position="660"/>
    </location>
</feature>
<evidence type="ECO:0000259" key="2">
    <source>
        <dbReference type="SMART" id="SM00343"/>
    </source>
</evidence>
<protein>
    <recommendedName>
        <fullName evidence="2">CCHC-type domain-containing protein</fullName>
    </recommendedName>
</protein>
<dbReference type="Proteomes" id="UP000005237">
    <property type="component" value="Unassembled WGS sequence"/>
</dbReference>
<dbReference type="SUPFAM" id="SSF57756">
    <property type="entry name" value="Retrovirus zinc finger-like domains"/>
    <property type="match status" value="1"/>
</dbReference>
<dbReference type="SMART" id="SM00343">
    <property type="entry name" value="ZnF_C2HC"/>
    <property type="match status" value="2"/>
</dbReference>
<feature type="region of interest" description="Disordered" evidence="1">
    <location>
        <begin position="304"/>
        <end position="335"/>
    </location>
</feature>
<dbReference type="InterPro" id="IPR001878">
    <property type="entry name" value="Znf_CCHC"/>
</dbReference>
<dbReference type="GO" id="GO:0008270">
    <property type="term" value="F:zinc ion binding"/>
    <property type="evidence" value="ECO:0007669"/>
    <property type="project" value="InterPro"/>
</dbReference>
<evidence type="ECO:0000313" key="3">
    <source>
        <dbReference type="EnsemblMetazoa" id="CJA10110.1"/>
    </source>
</evidence>
<dbReference type="GO" id="GO:0005737">
    <property type="term" value="C:cytoplasm"/>
    <property type="evidence" value="ECO:0007669"/>
    <property type="project" value="UniProtKB-ARBA"/>
</dbReference>
<evidence type="ECO:0000256" key="1">
    <source>
        <dbReference type="SAM" id="MobiDB-lite"/>
    </source>
</evidence>
<feature type="region of interest" description="Disordered" evidence="1">
    <location>
        <begin position="666"/>
        <end position="690"/>
    </location>
</feature>
<keyword evidence="4" id="KW-1185">Reference proteome</keyword>
<sequence length="690" mass="77904">MNANTSLAQRLSSAKASYTKTLAFAESLIRAGHKIINDTSATTLETYNGWKAWSKQALDSMQKMRDIPSAMPELIARHTSPDEEEEAINHLVTHCEEKQMEPKLVTLKTTRLRVLEKIALVRPFFELDEVELDEEPSASNGETVQAAAPAHPSAMDSQRTFNALMAPSPPTQSTQADPSREVASVEGNIPSSVALRTRCYEDALETARQPERVDALGMLNETSIQEHAANFSTNLGETMAADKDLGHSSNDLIRSRVVNDIRDQITQARRVRSTELQAADDSRECGRLREEIDRLRMLLISQEDSGQLSRRATPRTAQQENPSRAQFSYPPDGRSDRMDYPCGPIHESYESRLPSAGQYLSQSPQVAHTWGDNRNSLYQVNPTEAARMIPQFDGTREGYSNFIRIFDAMVGHNAPVHWKLFVLSTKLTKCTHALSKLDNPTLAYEETRRRLKELFGSTEDSLKLSAELQRANLDRFNPEQMRTDLVRIASIVDRMEQSEHGASRGDVFMFINKFPSDIARELTRFFRQGRNTSFRQVWEQANSIVEDLEITQDSSRRIPSNAYSPVPVMAMDETPMDDENIHALYSKKAFPPRKCLFCEKACSRFYCQTYYGYDYINRATTAGVCLKCYQRGHKGAQCPSRIVDCRICGATDHTEQGCQVRAEVIRSHQQQRRTGQPFRRGTGGHVSSNQ</sequence>
<proteinExistence type="predicted"/>
<name>A0A8R1DSA5_CAEJA</name>
<dbReference type="GO" id="GO:0003676">
    <property type="term" value="F:nucleic acid binding"/>
    <property type="evidence" value="ECO:0007669"/>
    <property type="project" value="InterPro"/>
</dbReference>
<dbReference type="GO" id="GO:0019899">
    <property type="term" value="F:enzyme binding"/>
    <property type="evidence" value="ECO:0007669"/>
    <property type="project" value="UniProtKB-ARBA"/>
</dbReference>
<evidence type="ECO:0000313" key="4">
    <source>
        <dbReference type="Proteomes" id="UP000005237"/>
    </source>
</evidence>
<organism evidence="3 4">
    <name type="scientific">Caenorhabditis japonica</name>
    <dbReference type="NCBI Taxonomy" id="281687"/>
    <lineage>
        <taxon>Eukaryota</taxon>
        <taxon>Metazoa</taxon>
        <taxon>Ecdysozoa</taxon>
        <taxon>Nematoda</taxon>
        <taxon>Chromadorea</taxon>
        <taxon>Rhabditida</taxon>
        <taxon>Rhabditina</taxon>
        <taxon>Rhabditomorpha</taxon>
        <taxon>Rhabditoidea</taxon>
        <taxon>Rhabditidae</taxon>
        <taxon>Peloderinae</taxon>
        <taxon>Caenorhabditis</taxon>
    </lineage>
</organism>
<dbReference type="EnsemblMetazoa" id="CJA10110.1">
    <property type="protein sequence ID" value="CJA10110.1"/>
    <property type="gene ID" value="WBGene00129314"/>
</dbReference>
<feature type="compositionally biased region" description="Polar residues" evidence="1">
    <location>
        <begin position="304"/>
        <end position="326"/>
    </location>
</feature>